<feature type="domain" description="PH" evidence="3">
    <location>
        <begin position="735"/>
        <end position="839"/>
    </location>
</feature>
<dbReference type="Proteomes" id="UP000830671">
    <property type="component" value="Chromosome 3"/>
</dbReference>
<feature type="compositionally biased region" description="Low complexity" evidence="2">
    <location>
        <begin position="279"/>
        <end position="294"/>
    </location>
</feature>
<dbReference type="SUPFAM" id="SSF50729">
    <property type="entry name" value="PH domain-like"/>
    <property type="match status" value="1"/>
</dbReference>
<feature type="compositionally biased region" description="Low complexity" evidence="2">
    <location>
        <begin position="852"/>
        <end position="864"/>
    </location>
</feature>
<dbReference type="Gene3D" id="2.30.29.30">
    <property type="entry name" value="Pleckstrin-homology domain (PH domain)/Phosphotyrosine-binding domain (PTB)"/>
    <property type="match status" value="1"/>
</dbReference>
<dbReference type="InterPro" id="IPR043453">
    <property type="entry name" value="Slm1_PH"/>
</dbReference>
<feature type="region of interest" description="Disordered" evidence="2">
    <location>
        <begin position="376"/>
        <end position="448"/>
    </location>
</feature>
<dbReference type="AlphaFoldDB" id="A0A9Q8WEU4"/>
<protein>
    <submittedName>
        <fullName evidence="4">PH domain-containing protein</fullName>
    </submittedName>
</protein>
<feature type="region of interest" description="Disordered" evidence="2">
    <location>
        <begin position="1100"/>
        <end position="1176"/>
    </location>
</feature>
<feature type="compositionally biased region" description="Polar residues" evidence="2">
    <location>
        <begin position="295"/>
        <end position="312"/>
    </location>
</feature>
<dbReference type="PANTHER" id="PTHR31941:SF16">
    <property type="entry name" value="PHOSPHATIDYLINOSITOL 4,5-BISPHOSPHATE-BINDING PROTEIN SLM1-RELATED"/>
    <property type="match status" value="1"/>
</dbReference>
<feature type="region of interest" description="Disordered" evidence="2">
    <location>
        <begin position="270"/>
        <end position="352"/>
    </location>
</feature>
<feature type="compositionally biased region" description="Acidic residues" evidence="2">
    <location>
        <begin position="867"/>
        <end position="876"/>
    </location>
</feature>
<feature type="compositionally biased region" description="Polar residues" evidence="2">
    <location>
        <begin position="381"/>
        <end position="402"/>
    </location>
</feature>
<dbReference type="Gene3D" id="1.20.1270.60">
    <property type="entry name" value="Arfaptin homology (AH) domain/BAR domain"/>
    <property type="match status" value="1"/>
</dbReference>
<dbReference type="Pfam" id="PF20399">
    <property type="entry name" value="PH_20"/>
    <property type="match status" value="1"/>
</dbReference>
<feature type="region of interest" description="Disordered" evidence="2">
    <location>
        <begin position="152"/>
        <end position="196"/>
    </location>
</feature>
<feature type="compositionally biased region" description="Polar residues" evidence="2">
    <location>
        <begin position="323"/>
        <end position="344"/>
    </location>
</feature>
<dbReference type="RefSeq" id="XP_049142352.1">
    <property type="nucleotide sequence ID" value="XM_049285209.1"/>
</dbReference>
<keyword evidence="5" id="KW-1185">Reference proteome</keyword>
<organism evidence="4 5">
    <name type="scientific">Colletotrichum lupini</name>
    <dbReference type="NCBI Taxonomy" id="145971"/>
    <lineage>
        <taxon>Eukaryota</taxon>
        <taxon>Fungi</taxon>
        <taxon>Dikarya</taxon>
        <taxon>Ascomycota</taxon>
        <taxon>Pezizomycotina</taxon>
        <taxon>Sordariomycetes</taxon>
        <taxon>Hypocreomycetidae</taxon>
        <taxon>Glomerellales</taxon>
        <taxon>Glomerellaceae</taxon>
        <taxon>Colletotrichum</taxon>
        <taxon>Colletotrichum acutatum species complex</taxon>
    </lineage>
</organism>
<feature type="compositionally biased region" description="Polar residues" evidence="2">
    <location>
        <begin position="1113"/>
        <end position="1127"/>
    </location>
</feature>
<feature type="compositionally biased region" description="Low complexity" evidence="2">
    <location>
        <begin position="877"/>
        <end position="888"/>
    </location>
</feature>
<dbReference type="GeneID" id="73340219"/>
<feature type="compositionally biased region" description="Polar residues" evidence="2">
    <location>
        <begin position="1050"/>
        <end position="1072"/>
    </location>
</feature>
<dbReference type="InterPro" id="IPR046868">
    <property type="entry name" value="BAR_4"/>
</dbReference>
<accession>A0A9Q8WEU4</accession>
<feature type="region of interest" description="Disordered" evidence="2">
    <location>
        <begin position="846"/>
        <end position="903"/>
    </location>
</feature>
<reference evidence="4" key="1">
    <citation type="journal article" date="2021" name="Mol. Plant Microbe Interact.">
        <title>Complete Genome Sequence of the Plant-Pathogenic Fungus Colletotrichum lupini.</title>
        <authorList>
            <person name="Baroncelli R."/>
            <person name="Pensec F."/>
            <person name="Da Lio D."/>
            <person name="Boufleur T."/>
            <person name="Vicente I."/>
            <person name="Sarrocco S."/>
            <person name="Picot A."/>
            <person name="Baraldi E."/>
            <person name="Sukno S."/>
            <person name="Thon M."/>
            <person name="Le Floch G."/>
        </authorList>
    </citation>
    <scope>NUCLEOTIDE SEQUENCE</scope>
    <source>
        <strain evidence="4">IMI 504893</strain>
    </source>
</reference>
<dbReference type="PANTHER" id="PTHR31941">
    <property type="entry name" value="CYTOSKELETAL SIGNALING PROTEIN SLM1"/>
    <property type="match status" value="1"/>
</dbReference>
<name>A0A9Q8WEU4_9PEZI</name>
<dbReference type="InterPro" id="IPR001849">
    <property type="entry name" value="PH_domain"/>
</dbReference>
<dbReference type="InterPro" id="IPR011993">
    <property type="entry name" value="PH-like_dom_sf"/>
</dbReference>
<evidence type="ECO:0000313" key="5">
    <source>
        <dbReference type="Proteomes" id="UP000830671"/>
    </source>
</evidence>
<proteinExistence type="predicted"/>
<dbReference type="SMART" id="SM00233">
    <property type="entry name" value="PH"/>
    <property type="match status" value="1"/>
</dbReference>
<evidence type="ECO:0000256" key="1">
    <source>
        <dbReference type="ARBA" id="ARBA00022553"/>
    </source>
</evidence>
<sequence length="1176" mass="128440">MSVSVDAVPRDCDTPGQSGKLACKHPRLREPNYLTFGLSPTPLQSRVTLHPRSSFPSCQKVGTCAYLNLAYDLLVLIAILRNTNKPILFLQTPIVAPISPSISLPLPLLSPLLSPLYSSPTCQSQACNFRHAPVITTLKQLAVAQITKVRNQQPPRHISIPPTQIGSRHHDSNALDDDIGLSPRLPSPTAIASSTPQLDTLTTFPIIDPSIDTGFPACLSLPTLPYHTESPPPSTPTPKAYSNHAPHIADPDSYREPATQDMDRATYGTAADRNSNRTSSYFPQQPPQLSSSTSYNSPASDPSTYPTPQNTAPLPYDGDQETHYNTLANAQSVSHQTQHLSQGSDGAYYGPPTAASNYDNKLAVPSATTQGKFTEEWDASQRGSSIIDGSNMPRSNSFVSNNGDDHLSLPSRHNTLKKKSSLRRNGSLKRSGSRRSMKAGSVRSLALQSSNDADEVHSAFHCPVPTSGNPTEALANRFQSWRKILKDLIAYFREIQTHYEHKSKSLVKLANVANNISSPPGFLNSGGIDDALQILRAYHKGAILESNKAKEIEEDVILALTGLRNDLHQKIKEIKNLSGDFKNSVEKEMDGTRRAVKALQDTLGQTDLDPSLTTGKQDPYLLRLAVDRQVERQIDEENYLHQAYLNLENSGRELEAIVVGEIQKAYNAYAGILKRESDAAYGAIEELRVGPISMPKDFEWSHFVQKDDQFVDPNIPIRSAEHIHYPGREHVGCQEIRAGLLERKSKYLKSYTAGWYVLSSTHLHEFKSADKGQAPVMSLYLPEQKLGSHSTEGGSSNKFILKGRQTGSMHRGHTWVFRAESHDTMMAWYEDIKVLTERSPQERSEFVRGHVRSLSQSSQRSTSSDGVLEDDDDEPFSADTAVAASTSSRQDVRRPEAGGRFPSDIQVNAQRGLQAPLSPSSVSSGFDNSDREAAAQAYALPGSMLGVYHGPNEHPEHPTGYGGSDRTPMEEMPSHAAELSQQAQEDGVNPYTSEAIRRSPSGSRGHQAVFVPGDEEQRVQSHHGAIGNYDDESRPVSNVNGYDRGLETPGGNSQYGQWMNGNGKASSGLSNSGIVDQQETSEYYASGERDAGHVNVIPIVGMGNGHAQHNEVDQNGFSGADKSSTPASHDVPRQHQQLSAIRPTSGTIRTDSVPTISNLHIPGEYPKGTPGVEARR</sequence>
<evidence type="ECO:0000259" key="3">
    <source>
        <dbReference type="SMART" id="SM00233"/>
    </source>
</evidence>
<dbReference type="CDD" id="cd13311">
    <property type="entry name" value="PH_Slm1"/>
    <property type="match status" value="1"/>
</dbReference>
<feature type="region of interest" description="Disordered" evidence="2">
    <location>
        <begin position="946"/>
        <end position="1072"/>
    </location>
</feature>
<dbReference type="InterPro" id="IPR046869">
    <property type="entry name" value="SLM1/RGC1-like_PH"/>
</dbReference>
<keyword evidence="1" id="KW-0597">Phosphoprotein</keyword>
<evidence type="ECO:0000256" key="2">
    <source>
        <dbReference type="SAM" id="MobiDB-lite"/>
    </source>
</evidence>
<dbReference type="EMBL" id="CP019475">
    <property type="protein sequence ID" value="UQC80724.1"/>
    <property type="molecule type" value="Genomic_DNA"/>
</dbReference>
<gene>
    <name evidence="4" type="ORF">CLUP02_06209</name>
</gene>
<dbReference type="InterPro" id="IPR027267">
    <property type="entry name" value="AH/BAR_dom_sf"/>
</dbReference>
<feature type="compositionally biased region" description="Polar residues" evidence="2">
    <location>
        <begin position="1134"/>
        <end position="1158"/>
    </location>
</feature>
<dbReference type="KEGG" id="clup:CLUP02_06209"/>
<dbReference type="Pfam" id="PF20400">
    <property type="entry name" value="BAR_4"/>
    <property type="match status" value="1"/>
</dbReference>
<feature type="region of interest" description="Disordered" evidence="2">
    <location>
        <begin position="226"/>
        <end position="258"/>
    </location>
</feature>
<evidence type="ECO:0000313" key="4">
    <source>
        <dbReference type="EMBL" id="UQC80724.1"/>
    </source>
</evidence>